<evidence type="ECO:0000313" key="5">
    <source>
        <dbReference type="EMBL" id="KAK9683244.1"/>
    </source>
</evidence>
<dbReference type="PANTHER" id="PTHR47967">
    <property type="entry name" value="OS07G0603500 PROTEIN-RELATED"/>
    <property type="match status" value="1"/>
</dbReference>
<dbReference type="GO" id="GO:0005576">
    <property type="term" value="C:extracellular region"/>
    <property type="evidence" value="ECO:0007669"/>
    <property type="project" value="TreeGrafter"/>
</dbReference>
<reference evidence="5" key="1">
    <citation type="submission" date="2024-03" db="EMBL/GenBank/DDBJ databases">
        <title>WGS assembly of Saponaria officinalis var. Norfolk2.</title>
        <authorList>
            <person name="Jenkins J."/>
            <person name="Shu S."/>
            <person name="Grimwood J."/>
            <person name="Barry K."/>
            <person name="Goodstein D."/>
            <person name="Schmutz J."/>
            <person name="Leebens-Mack J."/>
            <person name="Osbourn A."/>
        </authorList>
    </citation>
    <scope>NUCLEOTIDE SEQUENCE [LARGE SCALE GENOMIC DNA]</scope>
    <source>
        <strain evidence="5">JIC</strain>
    </source>
</reference>
<dbReference type="Proteomes" id="UP001443914">
    <property type="component" value="Unassembled WGS sequence"/>
</dbReference>
<organism evidence="5 6">
    <name type="scientific">Saponaria officinalis</name>
    <name type="common">Common soapwort</name>
    <name type="synonym">Lychnis saponaria</name>
    <dbReference type="NCBI Taxonomy" id="3572"/>
    <lineage>
        <taxon>Eukaryota</taxon>
        <taxon>Viridiplantae</taxon>
        <taxon>Streptophyta</taxon>
        <taxon>Embryophyta</taxon>
        <taxon>Tracheophyta</taxon>
        <taxon>Spermatophyta</taxon>
        <taxon>Magnoliopsida</taxon>
        <taxon>eudicotyledons</taxon>
        <taxon>Gunneridae</taxon>
        <taxon>Pentapetalae</taxon>
        <taxon>Caryophyllales</taxon>
        <taxon>Caryophyllaceae</taxon>
        <taxon>Caryophylleae</taxon>
        <taxon>Saponaria</taxon>
    </lineage>
</organism>
<comment type="similarity">
    <text evidence="1">Belongs to the peptidase A1 family.</text>
</comment>
<dbReference type="EMBL" id="JBDFQZ010000010">
    <property type="protein sequence ID" value="KAK9683244.1"/>
    <property type="molecule type" value="Genomic_DNA"/>
</dbReference>
<dbReference type="GO" id="GO:0006508">
    <property type="term" value="P:proteolysis"/>
    <property type="evidence" value="ECO:0007669"/>
    <property type="project" value="UniProtKB-KW"/>
</dbReference>
<dbReference type="AlphaFoldDB" id="A0AAW1I211"/>
<evidence type="ECO:0000256" key="2">
    <source>
        <dbReference type="ARBA" id="ARBA00022670"/>
    </source>
</evidence>
<dbReference type="InterPro" id="IPR032799">
    <property type="entry name" value="TAXi_C"/>
</dbReference>
<comment type="caution">
    <text evidence="5">The sequence shown here is derived from an EMBL/GenBank/DDBJ whole genome shotgun (WGS) entry which is preliminary data.</text>
</comment>
<evidence type="ECO:0000313" key="6">
    <source>
        <dbReference type="Proteomes" id="UP001443914"/>
    </source>
</evidence>
<dbReference type="Gene3D" id="2.40.70.10">
    <property type="entry name" value="Acid Proteases"/>
    <property type="match status" value="2"/>
</dbReference>
<proteinExistence type="inferred from homology"/>
<dbReference type="InterPro" id="IPR051708">
    <property type="entry name" value="Plant_Aspart_Prot_A1"/>
</dbReference>
<sequence>MVPIDTPHLGLVPQHFTKQQRHQYLINISLSRPYYNSKLAPNSIMSQVYGLPSSYYATPMVIGEGAAAFSTYLLFDISTDMTWIQCEGCDPCFQVNNNRNFDYSHSPNFEMMSVDDPLCYPRFDRRGLCGYSFTYTKSSTRGIMATDNFIFQNSVTGGAEVYNGYAFGCGFENKDFTFGASTGPRNMIAGVQGLLPGRRSFLNQLEHRIQGRFSYCLPSQNNLSPPMSTMYFGEDAYISGDDDTQVNAIAMDIKTNAYFLYLNGISVDGVRLAIDPSIFEFERIRHTFRGFIIDSGAPYMTLARSAHDPFRDAIVSYFKENYRLKPQPTSNTFEVHYKSNNHDIQFPSIVLHFEGPDHTSEVDMVLNKENMFTEYNYNGEYGFGLMLLPIDDPGPSLLGAFQQSNFKFLFDIPNKILYFVPKICREN</sequence>
<dbReference type="GO" id="GO:0008233">
    <property type="term" value="F:peptidase activity"/>
    <property type="evidence" value="ECO:0007669"/>
    <property type="project" value="UniProtKB-KW"/>
</dbReference>
<dbReference type="Pfam" id="PF14541">
    <property type="entry name" value="TAXi_C"/>
    <property type="match status" value="1"/>
</dbReference>
<dbReference type="InterPro" id="IPR032861">
    <property type="entry name" value="TAXi_N"/>
</dbReference>
<gene>
    <name evidence="5" type="ORF">RND81_10G125900</name>
</gene>
<dbReference type="SUPFAM" id="SSF50630">
    <property type="entry name" value="Acid proteases"/>
    <property type="match status" value="1"/>
</dbReference>
<keyword evidence="2" id="KW-0645">Protease</keyword>
<evidence type="ECO:0000256" key="3">
    <source>
        <dbReference type="ARBA" id="ARBA00022801"/>
    </source>
</evidence>
<protein>
    <recommendedName>
        <fullName evidence="4">Peptidase A1 domain-containing protein</fullName>
    </recommendedName>
</protein>
<name>A0AAW1I211_SAPOF</name>
<keyword evidence="3" id="KW-0378">Hydrolase</keyword>
<evidence type="ECO:0000259" key="4">
    <source>
        <dbReference type="PROSITE" id="PS51767"/>
    </source>
</evidence>
<dbReference type="InterPro" id="IPR033121">
    <property type="entry name" value="PEPTIDASE_A1"/>
</dbReference>
<dbReference type="PROSITE" id="PS51767">
    <property type="entry name" value="PEPTIDASE_A1"/>
    <property type="match status" value="1"/>
</dbReference>
<keyword evidence="6" id="KW-1185">Reference proteome</keyword>
<dbReference type="PANTHER" id="PTHR47967:SF128">
    <property type="entry name" value="ASPARTIC PROTEINASE CDR1-LIKE"/>
    <property type="match status" value="1"/>
</dbReference>
<evidence type="ECO:0000256" key="1">
    <source>
        <dbReference type="ARBA" id="ARBA00007447"/>
    </source>
</evidence>
<accession>A0AAW1I211</accession>
<dbReference type="InterPro" id="IPR021109">
    <property type="entry name" value="Peptidase_aspartic_dom_sf"/>
</dbReference>
<dbReference type="Pfam" id="PF14543">
    <property type="entry name" value="TAXi_N"/>
    <property type="match status" value="1"/>
</dbReference>
<feature type="domain" description="Peptidase A1" evidence="4">
    <location>
        <begin position="56"/>
        <end position="420"/>
    </location>
</feature>